<dbReference type="Pfam" id="PF09299">
    <property type="entry name" value="Mu-transpos_C"/>
    <property type="match status" value="1"/>
</dbReference>
<dbReference type="SUPFAM" id="SSF53098">
    <property type="entry name" value="Ribonuclease H-like"/>
    <property type="match status" value="1"/>
</dbReference>
<feature type="domain" description="Integrase catalytic" evidence="1">
    <location>
        <begin position="227"/>
        <end position="411"/>
    </location>
</feature>
<dbReference type="EMBL" id="CP038802">
    <property type="protein sequence ID" value="UTY27567.1"/>
    <property type="molecule type" value="Genomic_DNA"/>
</dbReference>
<dbReference type="SUPFAM" id="SSF50610">
    <property type="entry name" value="mu transposase, C-terminal domain"/>
    <property type="match status" value="1"/>
</dbReference>
<organism evidence="2 3">
    <name type="scientific">Treponema putidum</name>
    <dbReference type="NCBI Taxonomy" id="221027"/>
    <lineage>
        <taxon>Bacteria</taxon>
        <taxon>Pseudomonadati</taxon>
        <taxon>Spirochaetota</taxon>
        <taxon>Spirochaetia</taxon>
        <taxon>Spirochaetales</taxon>
        <taxon>Treponemataceae</taxon>
        <taxon>Treponema</taxon>
    </lineage>
</organism>
<dbReference type="Proteomes" id="UP001059401">
    <property type="component" value="Chromosome"/>
</dbReference>
<dbReference type="RefSeq" id="WP_255805565.1">
    <property type="nucleotide sequence ID" value="NZ_CP038802.1"/>
</dbReference>
<dbReference type="InterPro" id="IPR004189">
    <property type="entry name" value="Phage_Mu_transposase"/>
</dbReference>
<dbReference type="Pfam" id="PF02914">
    <property type="entry name" value="DDE_2"/>
    <property type="match status" value="1"/>
</dbReference>
<evidence type="ECO:0000259" key="1">
    <source>
        <dbReference type="PROSITE" id="PS50994"/>
    </source>
</evidence>
<reference evidence="2" key="1">
    <citation type="submission" date="2019-04" db="EMBL/GenBank/DDBJ databases">
        <title>Whole genome sequencing of oral phylogroup 2 treponemes.</title>
        <authorList>
            <person name="Chan Y."/>
            <person name="Zeng H.H."/>
            <person name="Yu X.L."/>
            <person name="Leung W.K."/>
            <person name="Watt R.M."/>
        </authorList>
    </citation>
    <scope>NUCLEOTIDE SEQUENCE</scope>
    <source>
        <strain evidence="2">OMZ 847</strain>
    </source>
</reference>
<dbReference type="PROSITE" id="PS50994">
    <property type="entry name" value="INTEGRASE"/>
    <property type="match status" value="1"/>
</dbReference>
<dbReference type="Gene3D" id="3.30.420.10">
    <property type="entry name" value="Ribonuclease H-like superfamily/Ribonuclease H"/>
    <property type="match status" value="1"/>
</dbReference>
<dbReference type="InterPro" id="IPR012337">
    <property type="entry name" value="RNaseH-like_sf"/>
</dbReference>
<protein>
    <recommendedName>
        <fullName evidence="1">Integrase catalytic domain-containing protein</fullName>
    </recommendedName>
</protein>
<evidence type="ECO:0000313" key="2">
    <source>
        <dbReference type="EMBL" id="UTY27567.1"/>
    </source>
</evidence>
<accession>A0ABY5HQ31</accession>
<evidence type="ECO:0000313" key="3">
    <source>
        <dbReference type="Proteomes" id="UP001059401"/>
    </source>
</evidence>
<gene>
    <name evidence="2" type="ORF">E4N76_00170</name>
</gene>
<dbReference type="InterPro" id="IPR009004">
    <property type="entry name" value="Transposase_Mu_C"/>
</dbReference>
<dbReference type="InterPro" id="IPR001584">
    <property type="entry name" value="Integrase_cat-core"/>
</dbReference>
<keyword evidence="3" id="KW-1185">Reference proteome</keyword>
<name>A0ABY5HQ31_9SPIR</name>
<sequence length="637" mass="73101">MGYVSTKALAEALGLSRKGVLEKAKAEGWLLKKDSRGKVFNEETLPIDVRRRLFEIKKVSSAPVQIQEKDNSLYKQVSDDERQMASFKSALIWEANKAKASGINTTDFIANYNNGAYPAIYSMLGSISVRAFYRWLSAFKKQGCSGLVRQYGLTRKGAGESLLDIERYYLESFWLKESQPTMAYAFKMMKVNFPDSLCSYTTAVRYLQSLPIPLRDYKRLGITKAESLHQPYVEQNYLRYKSMEKVVSDHHCLDIVIKYKGKLVRPWITVFQDFRSGKIVGWCPSIAPSSLSILAAYYMMVMNYGIPDLALFDNGKDYRSKLLNGYDESFEIYLPSGLSEEEIIHIQGSLPMLGTRIQFTDVYRGQSKGRLERTFGIFADYLSKPSGTYIGHDTTSRPEEVQTYYRAINKKAKREDFPDWDWFVHALDCIVNYINDVLPSEGKGMNGKTRSLVFEENYEAKKIVDDETLALALTRPEKRRVRKSQVEIGKRKYYHQSLFEWNGRDVIVRQWLHKDDEVVVCTPHGQVICRAIADATLESERLTETLERIGHMRKQNLKQLAEMGTKEVEAAPEYSTMIEVAGNMYSQNQSFAEWKDPLEIEAESYPKAAGAEEKTILKKSNKRKLKNILTAHEEDYV</sequence>
<dbReference type="InterPro" id="IPR036397">
    <property type="entry name" value="RNaseH_sf"/>
</dbReference>
<dbReference type="InterPro" id="IPR015378">
    <property type="entry name" value="Transposase-like_Mu_C"/>
</dbReference>
<proteinExistence type="predicted"/>